<name>A0A486NGT3_KLEPN</name>
<dbReference type="RefSeq" id="WP_130961001.1">
    <property type="nucleotide sequence ID" value="NZ_BILD01000010.1"/>
</dbReference>
<evidence type="ECO:0000256" key="1">
    <source>
        <dbReference type="SAM" id="Coils"/>
    </source>
</evidence>
<accession>A0A486NGT3</accession>
<dbReference type="AlphaFoldDB" id="A0A486NGT3"/>
<dbReference type="EMBL" id="CAAHCP010000003">
    <property type="protein sequence ID" value="VGL55762.1"/>
    <property type="molecule type" value="Genomic_DNA"/>
</dbReference>
<evidence type="ECO:0000313" key="2">
    <source>
        <dbReference type="EMBL" id="VGL55762.1"/>
    </source>
</evidence>
<keyword evidence="1" id="KW-0175">Coiled coil</keyword>
<gene>
    <name evidence="2" type="ORF">SAMEA4873646_01936</name>
</gene>
<proteinExistence type="predicted"/>
<organism evidence="2">
    <name type="scientific">Klebsiella pneumoniae</name>
    <dbReference type="NCBI Taxonomy" id="573"/>
    <lineage>
        <taxon>Bacteria</taxon>
        <taxon>Pseudomonadati</taxon>
        <taxon>Pseudomonadota</taxon>
        <taxon>Gammaproteobacteria</taxon>
        <taxon>Enterobacterales</taxon>
        <taxon>Enterobacteriaceae</taxon>
        <taxon>Klebsiella/Raoultella group</taxon>
        <taxon>Klebsiella</taxon>
        <taxon>Klebsiella pneumoniae complex</taxon>
    </lineage>
</organism>
<protein>
    <submittedName>
        <fullName evidence="2">Uncharacterized protein</fullName>
    </submittedName>
</protein>
<sequence>MNKLEAIDSDAELFSYIVFLSVQAMSASEHLDIIKKTKPNEVVEEVKETIEELEEEEQIEYLRNYSFDLENIESDYYEIGNPAKFMLYFNTHGIKLHKLIRKGFFELNENLTNDIILAELKGTKGNSAQNLQANISINCKQKLSNLKEAVQDLLDANLAWQSQILQILAEIQQKYPDSTIELNIYHPRLGLFSLYYTFKEFENKESYLPCYSIYVKNTSTKVVKIYFGCLQGNTKSLSFYEVIDKYYSGNIQELMLTMIWGGREYRDDEILDDLGMSYMSFCWDIETGKKFTLINNKWREDDVKSVYGYFCEYIEINEGLMFDILNEISFYDQGDKFCTPIIDTHIIIERKQIENLDTSKLHDFFKYLTSSRSAMKYFQGKIDISINGYDADGELYNIVDVRKYLIKVSEEIRFLFFFINPNGFSQILRHFFLAYAEVKSETITSEGNIKIELDTSNVGSFFEHQFSGLNELTDFCGMSIDENKAITDAVMSCINVFYS</sequence>
<feature type="coiled-coil region" evidence="1">
    <location>
        <begin position="36"/>
        <end position="63"/>
    </location>
</feature>
<reference evidence="2" key="1">
    <citation type="submission" date="2019-03" db="EMBL/GenBank/DDBJ databases">
        <authorList>
            <consortium name="Pathogen Informatics"/>
        </authorList>
    </citation>
    <scope>NUCLEOTIDE SEQUENCE</scope>
    <source>
        <strain evidence="2">5012STDY7626444</strain>
    </source>
</reference>